<reference evidence="2 3" key="1">
    <citation type="submission" date="2021-02" db="EMBL/GenBank/DDBJ databases">
        <title>Draft Genome Sequences of 5 Vibrio neptunius Strains Isolated From of Bivalve Hatcheries.</title>
        <authorList>
            <person name="Galvis F."/>
            <person name="Barja J.L."/>
            <person name="Lemos M.L."/>
            <person name="Balado M."/>
        </authorList>
    </citation>
    <scope>NUCLEOTIDE SEQUENCE [LARGE SCALE GENOMIC DNA]</scope>
    <source>
        <strain evidence="2 3">PP-145.98</strain>
    </source>
</reference>
<dbReference type="EMBL" id="JAFHLB010000152">
    <property type="protein sequence ID" value="MBN3580739.1"/>
    <property type="molecule type" value="Genomic_DNA"/>
</dbReference>
<evidence type="ECO:0000313" key="3">
    <source>
        <dbReference type="Proteomes" id="UP000779070"/>
    </source>
</evidence>
<name>A0ABS3ABE1_9VIBR</name>
<evidence type="ECO:0000313" key="2">
    <source>
        <dbReference type="EMBL" id="MBN3580739.1"/>
    </source>
</evidence>
<comment type="caution">
    <text evidence="2">The sequence shown here is derived from an EMBL/GenBank/DDBJ whole genome shotgun (WGS) entry which is preliminary data.</text>
</comment>
<feature type="non-terminal residue" evidence="2">
    <location>
        <position position="1"/>
    </location>
</feature>
<proteinExistence type="predicted"/>
<protein>
    <recommendedName>
        <fullName evidence="4">ABC transporter permease</fullName>
    </recommendedName>
</protein>
<keyword evidence="3" id="KW-1185">Reference proteome</keyword>
<gene>
    <name evidence="2" type="ORF">JYA62_24520</name>
</gene>
<evidence type="ECO:0000256" key="1">
    <source>
        <dbReference type="SAM" id="Phobius"/>
    </source>
</evidence>
<evidence type="ECO:0008006" key="4">
    <source>
        <dbReference type="Google" id="ProtNLM"/>
    </source>
</evidence>
<feature type="transmembrane region" description="Helical" evidence="1">
    <location>
        <begin position="20"/>
        <end position="38"/>
    </location>
</feature>
<keyword evidence="1" id="KW-1133">Transmembrane helix</keyword>
<dbReference type="Proteomes" id="UP000779070">
    <property type="component" value="Unassembled WGS sequence"/>
</dbReference>
<keyword evidence="1" id="KW-0472">Membrane</keyword>
<keyword evidence="1" id="KW-0812">Transmembrane</keyword>
<organism evidence="2 3">
    <name type="scientific">Vibrio neptunius</name>
    <dbReference type="NCBI Taxonomy" id="170651"/>
    <lineage>
        <taxon>Bacteria</taxon>
        <taxon>Pseudomonadati</taxon>
        <taxon>Pseudomonadota</taxon>
        <taxon>Gammaproteobacteria</taxon>
        <taxon>Vibrionales</taxon>
        <taxon>Vibrionaceae</taxon>
        <taxon>Vibrio</taxon>
    </lineage>
</organism>
<feature type="non-terminal residue" evidence="2">
    <location>
        <position position="81"/>
    </location>
</feature>
<accession>A0ABS3ABE1</accession>
<sequence>MEVTEDALAVRDSLHNLRLPYLVPLVIALWFIVFNVVGDIKPNSASIITAQKRVVYYTNKQARGDYLNDFHQKTYDYYNAW</sequence>
<dbReference type="RefSeq" id="WP_206372366.1">
    <property type="nucleotide sequence ID" value="NZ_CAWPTM010000064.1"/>
</dbReference>